<organism evidence="4 5">
    <name type="scientific">Aquimarina litoralis</name>
    <dbReference type="NCBI Taxonomy" id="584605"/>
    <lineage>
        <taxon>Bacteria</taxon>
        <taxon>Pseudomonadati</taxon>
        <taxon>Bacteroidota</taxon>
        <taxon>Flavobacteriia</taxon>
        <taxon>Flavobacteriales</taxon>
        <taxon>Flavobacteriaceae</taxon>
        <taxon>Aquimarina</taxon>
    </lineage>
</organism>
<gene>
    <name evidence="4" type="ORF">GCM10009430_07020</name>
</gene>
<accession>A0ABP3TR27</accession>
<dbReference type="InterPro" id="IPR026444">
    <property type="entry name" value="Secre_tail"/>
</dbReference>
<evidence type="ECO:0000313" key="5">
    <source>
        <dbReference type="Proteomes" id="UP001501758"/>
    </source>
</evidence>
<keyword evidence="1" id="KW-0732">Signal</keyword>
<dbReference type="Gene3D" id="3.50.30.30">
    <property type="match status" value="1"/>
</dbReference>
<keyword evidence="5" id="KW-1185">Reference proteome</keyword>
<dbReference type="CDD" id="cd04818">
    <property type="entry name" value="PA_subtilisin_1"/>
    <property type="match status" value="1"/>
</dbReference>
<evidence type="ECO:0000313" key="4">
    <source>
        <dbReference type="EMBL" id="GAA0714205.1"/>
    </source>
</evidence>
<evidence type="ECO:0000259" key="3">
    <source>
        <dbReference type="Pfam" id="PF18962"/>
    </source>
</evidence>
<dbReference type="InterPro" id="IPR046450">
    <property type="entry name" value="PA_dom_sf"/>
</dbReference>
<dbReference type="NCBIfam" id="TIGR04183">
    <property type="entry name" value="Por_Secre_tail"/>
    <property type="match status" value="1"/>
</dbReference>
<name>A0ABP3TR27_9FLAO</name>
<evidence type="ECO:0000256" key="1">
    <source>
        <dbReference type="ARBA" id="ARBA00022729"/>
    </source>
</evidence>
<comment type="caution">
    <text evidence="4">The sequence shown here is derived from an EMBL/GenBank/DDBJ whole genome shotgun (WGS) entry which is preliminary data.</text>
</comment>
<dbReference type="RefSeq" id="WP_343910557.1">
    <property type="nucleotide sequence ID" value="NZ_BAAAGE010000001.1"/>
</dbReference>
<dbReference type="Proteomes" id="UP001501758">
    <property type="component" value="Unassembled WGS sequence"/>
</dbReference>
<dbReference type="InterPro" id="IPR003137">
    <property type="entry name" value="PA_domain"/>
</dbReference>
<feature type="domain" description="Secretion system C-terminal sorting" evidence="3">
    <location>
        <begin position="1870"/>
        <end position="1923"/>
    </location>
</feature>
<sequence length="1934" mass="208079">MSILLRNKILVIILFLGGVIYSQETVPFSNRISFPNIKGNLTVTGNDIVGVIEDANGTSFTNPNRSYNGTDNNGNNVTAYIDVDNDPTTFSSSEAALTVPRQDCSQLVYAGLYWSANYYMARVNTPVNFAENEIASNSNTGTAFIVNNGPLAQQYVVRNSEFDNDTSDIERSPVSSYLVVAQPVNGCGITNVTELSGNIAVVQDGGSCSLREKVVNAQNAGAVGVVIVNDNGLLPRMIGNGPAINIPSVSIGNDDINNANFTNGNLISLLQLETSVVLATLSSSGADDWISNLPLTDPRKQGPADFRNIKFKVPGGSYADVTASSVVFDGYRNTPTNPLGNAANDEVPYVCYADVTSLLDSDNPFGTYTVANMNATQGFTSSGDAACGGWVLVAVYEDSRDQNRFISVSDGFAQIFSGNDPIEFSFSGFTTPPGNQPVDVRYAVASLEGDKNLNGDQLRILSTNNNLIALGESLGTVNPSDNFFNSSISSDGAFITQRTPNSENTQGFDIDIFDLPNDNNVLVGNAQTSATFNMMTDRDRFSVFFNSFAVTIMEPELRIVKRVYDTDGVTNITGGNVELGDEIFYDLEIENIGSEDFVDGSVTITSKLPDNTNLLEVVDASLPPGVTYIEESPGVLQFSIPSSIVESSNQDTPIFIRYKAAIVSGCSELREECSSEIINEVSASYTGLFSGVSAQTSSISGVGVCGEAIADIPNILINVPPCEKDIKVCSEEIILEAKTGFDQYTWSGPGITTPIVTQVNFLQIQNPLSGVYSVIKEDIDGTQPQCLTATEIFNVEVLFETIQNPVLAYVNGIDVTAEECNFTSIPQISLCGDQNFLIETNFDTSSLTSISWQRLIPSGACVSDPNDPCSLLNNNCTDLNWEELPEGNTPNYTVSDAGDYRIVAEFDSGCLIPFYFGVIKNDFELDLTMNPIQCDIEGSVNVISVPENFAFSLTSGGPYTNTTGVFPIATAGDVTVYAIDTIFPQCEYTAVINVPSIDPVVSVTGVDPLCGEQFGKIEVSIVDGTPPYTFTLEGITQIGPTQDNTVVFDNLNGGDYQVQVLDANQCETFESVTINQESSIILEVSNIITPVTCGGSTIVTDLGSIDLEITGGIGDYVYTLVEASNLFVRPLIPAVTISANPIQTTSTEVRFEGLNFGEYYILVSNTGDTTECSQVTFGPYDIASPPDDILTTITVSASCAQGVSLEIMVQGGSGIAPPTNPPPGFDIRLVGESSPGLGNFIPLNDLAGGSTAVDANTPIRDHLYEGLAFHRSYTIEIRDNITNCIYREEISPIIPPFGPDIVNFSITDDICNQVPGFGSGKVDFEISGYDPSVSQLSWEIFDQVTNVSLGIDFTGNSTNVSGSNIPVVISGLPKGQFYALVREDDGTMCPARKDFEILSSDIAIPITADVAITQDYSCSASGSINEPQFGEITVSNPTGGNGQYEYSLDAINWSTNNQFTGLIDGVYSIFIRDTNTINCPVSLGEITIDPLNQVIDLDFSASEFLCDNPLITITLTPTGNGGSDNFEYRISDPVLTPWQSSEVFVDLEQGNTYTFEARTEDSCVYSEDYTINSIDPLQGTLTINSDVPCFGGTGGIVRLAVSGGIPPYSFTSSINPALFYTDSSDGIEGEHTFVDIPAGSHEFLVQDSLGCSFIIPAMIFQPSAIVISNESNGIGEIIVDASGGTPPYSYELLAADGVEVIFPIQGSNSFLVDSSGDYIVRVLDANNCESSEPITVEINDDNPLIDNADEILFCALTGQSYPVINIVNENGEVVDVPFTNVLSIVWQQLDEINCNVSFDENCPTTDDSCSSDWFDIEIGQNCTITESGQYRVVITFITRSKRQSIKTYYFRADTNTLSVDEEEISKINFYPNPANALVNINATVKTVRVFDMSGKQILETNQNTFNISHLESGVYFTEIETVSGGRKIVKLLKE</sequence>
<evidence type="ECO:0000259" key="2">
    <source>
        <dbReference type="Pfam" id="PF02225"/>
    </source>
</evidence>
<dbReference type="Pfam" id="PF02225">
    <property type="entry name" value="PA"/>
    <property type="match status" value="1"/>
</dbReference>
<dbReference type="SUPFAM" id="SSF52025">
    <property type="entry name" value="PA domain"/>
    <property type="match status" value="1"/>
</dbReference>
<reference evidence="5" key="1">
    <citation type="journal article" date="2019" name="Int. J. Syst. Evol. Microbiol.">
        <title>The Global Catalogue of Microorganisms (GCM) 10K type strain sequencing project: providing services to taxonomists for standard genome sequencing and annotation.</title>
        <authorList>
            <consortium name="The Broad Institute Genomics Platform"/>
            <consortium name="The Broad Institute Genome Sequencing Center for Infectious Disease"/>
            <person name="Wu L."/>
            <person name="Ma J."/>
        </authorList>
    </citation>
    <scope>NUCLEOTIDE SEQUENCE [LARGE SCALE GENOMIC DNA]</scope>
    <source>
        <strain evidence="5">JCM 15974</strain>
    </source>
</reference>
<dbReference type="EMBL" id="BAAAGE010000001">
    <property type="protein sequence ID" value="GAA0714205.1"/>
    <property type="molecule type" value="Genomic_DNA"/>
</dbReference>
<feature type="domain" description="PA" evidence="2">
    <location>
        <begin position="179"/>
        <end position="257"/>
    </location>
</feature>
<proteinExistence type="predicted"/>
<dbReference type="Pfam" id="PF18962">
    <property type="entry name" value="Por_Secre_tail"/>
    <property type="match status" value="1"/>
</dbReference>
<protein>
    <submittedName>
        <fullName evidence="4">Uncharacterized protein</fullName>
    </submittedName>
</protein>